<evidence type="ECO:0000313" key="4">
    <source>
        <dbReference type="Proteomes" id="UP000197024"/>
    </source>
</evidence>
<feature type="compositionally biased region" description="Basic and acidic residues" evidence="1">
    <location>
        <begin position="8"/>
        <end position="20"/>
    </location>
</feature>
<dbReference type="Proteomes" id="UP000197024">
    <property type="component" value="Chromosome"/>
</dbReference>
<reference evidence="3 4" key="1">
    <citation type="submission" date="2017-06" db="EMBL/GenBank/DDBJ databases">
        <title>Biodegradation of gentamicin by bacterial consortia AMQD4 in synthetic medium and raw gentamicin sewage.</title>
        <authorList>
            <person name="Chang H."/>
            <person name="Feng Y."/>
            <person name="Li Z."/>
            <person name="Xue J."/>
            <person name="Cheng D."/>
        </authorList>
    </citation>
    <scope>NUCLEOTIDE SEQUENCE [LARGE SCALE GENOMIC DNA]</scope>
    <source>
        <strain evidence="3 4">BZC3</strain>
    </source>
</reference>
<organism evidence="3 4">
    <name type="scientific">Brevundimonas diminuta</name>
    <name type="common">Pseudomonas diminuta</name>
    <dbReference type="NCBI Taxonomy" id="293"/>
    <lineage>
        <taxon>Bacteria</taxon>
        <taxon>Pseudomonadati</taxon>
        <taxon>Pseudomonadota</taxon>
        <taxon>Alphaproteobacteria</taxon>
        <taxon>Caulobacterales</taxon>
        <taxon>Caulobacteraceae</taxon>
        <taxon>Brevundimonas</taxon>
    </lineage>
</organism>
<keyword evidence="3" id="KW-0378">Hydrolase</keyword>
<dbReference type="InterPro" id="IPR000073">
    <property type="entry name" value="AB_hydrolase_1"/>
</dbReference>
<dbReference type="AlphaFoldDB" id="A0A1Z3LVK2"/>
<dbReference type="Pfam" id="PF00561">
    <property type="entry name" value="Abhydrolase_1"/>
    <property type="match status" value="1"/>
</dbReference>
<dbReference type="InterPro" id="IPR029058">
    <property type="entry name" value="AB_hydrolase_fold"/>
</dbReference>
<gene>
    <name evidence="3" type="ORF">CD943_04655</name>
</gene>
<evidence type="ECO:0000256" key="1">
    <source>
        <dbReference type="SAM" id="MobiDB-lite"/>
    </source>
</evidence>
<feature type="region of interest" description="Disordered" evidence="1">
    <location>
        <begin position="1"/>
        <end position="20"/>
    </location>
</feature>
<dbReference type="PRINTS" id="PR00111">
    <property type="entry name" value="ABHYDROLASE"/>
</dbReference>
<sequence length="353" mass="38099">MRAGALMTDRRSLAPRPEAAEPNRRTILGGALLAACGPATGSAFHAGASVAAPLHDRHFADEAAARRHERDLRFVDLQQGRIACIDRGAGPCALFLHGFPLTSFQWRDATEALAAERRCLAPDLMGLGRTEPVRGQGVAPADQVAMLAALLDRLHVSRVDVVANDCGGAIAQLFAIRFPSRVRSLLLTNCNVEIDSPPHADPREIDRVRLGLLPDVSLWLDDKVLARSAEGLGGLGYSDPTCPGDPGIEEYLRPLVRDAARKAMLRDLALGLAAARPLQGAARRLRTLQAPIALVWGLADTIVPRRNANDLASLFGSRVRLRGLETGKLFFPEEAPDVIVEEARRLWREGDAA</sequence>
<dbReference type="GO" id="GO:0016787">
    <property type="term" value="F:hydrolase activity"/>
    <property type="evidence" value="ECO:0007669"/>
    <property type="project" value="UniProtKB-KW"/>
</dbReference>
<accession>A0A1Z3LVK2</accession>
<protein>
    <submittedName>
        <fullName evidence="3">Alpha/beta hydrolase</fullName>
    </submittedName>
</protein>
<dbReference type="PANTHER" id="PTHR43689:SF8">
    <property type="entry name" value="ALPHA_BETA-HYDROLASES SUPERFAMILY PROTEIN"/>
    <property type="match status" value="1"/>
</dbReference>
<dbReference type="EMBL" id="CP021995">
    <property type="protein sequence ID" value="ASD26242.1"/>
    <property type="molecule type" value="Genomic_DNA"/>
</dbReference>
<name>A0A1Z3LVK2_BREDI</name>
<dbReference type="SUPFAM" id="SSF53474">
    <property type="entry name" value="alpha/beta-Hydrolases"/>
    <property type="match status" value="1"/>
</dbReference>
<reference evidence="3 4" key="2">
    <citation type="submission" date="2017-06" db="EMBL/GenBank/DDBJ databases">
        <authorList>
            <person name="Kim H.J."/>
            <person name="Triplett B.A."/>
        </authorList>
    </citation>
    <scope>NUCLEOTIDE SEQUENCE [LARGE SCALE GENOMIC DNA]</scope>
    <source>
        <strain evidence="3 4">BZC3</strain>
    </source>
</reference>
<dbReference type="Gene3D" id="3.40.50.1820">
    <property type="entry name" value="alpha/beta hydrolase"/>
    <property type="match status" value="1"/>
</dbReference>
<feature type="domain" description="AB hydrolase-1" evidence="2">
    <location>
        <begin position="94"/>
        <end position="215"/>
    </location>
</feature>
<dbReference type="PANTHER" id="PTHR43689">
    <property type="entry name" value="HYDROLASE"/>
    <property type="match status" value="1"/>
</dbReference>
<evidence type="ECO:0000313" key="3">
    <source>
        <dbReference type="EMBL" id="ASD26242.1"/>
    </source>
</evidence>
<proteinExistence type="predicted"/>
<evidence type="ECO:0000259" key="2">
    <source>
        <dbReference type="Pfam" id="PF00561"/>
    </source>
</evidence>